<gene>
    <name evidence="1" type="ORF">PEVE_00000826</name>
</gene>
<sequence length="227" mass="26468">MSEEEVLGSAYQKLRGYKPTNCVNEGKTTSYEKAKDFINKDKERNCCNVGRDKSVQKWHLPQEEQKVLIRKADSGRWNSSRSITMSEEEVLGSAYQKLRGYKPTNCVNEGKTTSYEKARDFINKDKERNCCNVGRDKSVQKWHLPQEEQKVLIRKADSDFEKKLKSQSTITMFPIADECKDIFTAIKLRRQYAYAIMKIENRKEIVLKKYTDPLPDNTQETNEVVFN</sequence>
<evidence type="ECO:0000313" key="2">
    <source>
        <dbReference type="Proteomes" id="UP001159427"/>
    </source>
</evidence>
<dbReference type="Gene3D" id="3.40.20.10">
    <property type="entry name" value="Severin"/>
    <property type="match status" value="1"/>
</dbReference>
<comment type="caution">
    <text evidence="1">The sequence shown here is derived from an EMBL/GenBank/DDBJ whole genome shotgun (WGS) entry which is preliminary data.</text>
</comment>
<dbReference type="SUPFAM" id="SSF55753">
    <property type="entry name" value="Actin depolymerizing proteins"/>
    <property type="match status" value="1"/>
</dbReference>
<name>A0ABN8LU98_9CNID</name>
<dbReference type="EMBL" id="CALNXI010000104">
    <property type="protein sequence ID" value="CAH3019056.1"/>
    <property type="molecule type" value="Genomic_DNA"/>
</dbReference>
<organism evidence="1 2">
    <name type="scientific">Porites evermanni</name>
    <dbReference type="NCBI Taxonomy" id="104178"/>
    <lineage>
        <taxon>Eukaryota</taxon>
        <taxon>Metazoa</taxon>
        <taxon>Cnidaria</taxon>
        <taxon>Anthozoa</taxon>
        <taxon>Hexacorallia</taxon>
        <taxon>Scleractinia</taxon>
        <taxon>Fungiina</taxon>
        <taxon>Poritidae</taxon>
        <taxon>Porites</taxon>
    </lineage>
</organism>
<accession>A0ABN8LU98</accession>
<keyword evidence="2" id="KW-1185">Reference proteome</keyword>
<evidence type="ECO:0000313" key="1">
    <source>
        <dbReference type="EMBL" id="CAH3019056.1"/>
    </source>
</evidence>
<protein>
    <submittedName>
        <fullName evidence="1">Uncharacterized protein</fullName>
    </submittedName>
</protein>
<proteinExistence type="predicted"/>
<dbReference type="InterPro" id="IPR029006">
    <property type="entry name" value="ADF-H/Gelsolin-like_dom_sf"/>
</dbReference>
<dbReference type="Proteomes" id="UP001159427">
    <property type="component" value="Unassembled WGS sequence"/>
</dbReference>
<reference evidence="1 2" key="1">
    <citation type="submission" date="2022-05" db="EMBL/GenBank/DDBJ databases">
        <authorList>
            <consortium name="Genoscope - CEA"/>
            <person name="William W."/>
        </authorList>
    </citation>
    <scope>NUCLEOTIDE SEQUENCE [LARGE SCALE GENOMIC DNA]</scope>
</reference>